<dbReference type="PANTHER" id="PTHR34427">
    <property type="entry name" value="DUF4283 DOMAIN PROTEIN"/>
    <property type="match status" value="1"/>
</dbReference>
<evidence type="ECO:0000313" key="2">
    <source>
        <dbReference type="EMBL" id="RVW90109.1"/>
    </source>
</evidence>
<dbReference type="AlphaFoldDB" id="A0A438I067"/>
<accession>A0A438I067</accession>
<proteinExistence type="predicted"/>
<feature type="region of interest" description="Disordered" evidence="1">
    <location>
        <begin position="471"/>
        <end position="492"/>
    </location>
</feature>
<reference evidence="2 3" key="1">
    <citation type="journal article" date="2018" name="PLoS Genet.">
        <title>Population sequencing reveals clonal diversity and ancestral inbreeding in the grapevine cultivar Chardonnay.</title>
        <authorList>
            <person name="Roach M.J."/>
            <person name="Johnson D.L."/>
            <person name="Bohlmann J."/>
            <person name="van Vuuren H.J."/>
            <person name="Jones S.J."/>
            <person name="Pretorius I.S."/>
            <person name="Schmidt S.A."/>
            <person name="Borneman A.R."/>
        </authorList>
    </citation>
    <scope>NUCLEOTIDE SEQUENCE [LARGE SCALE GENOMIC DNA]</scope>
    <source>
        <strain evidence="3">cv. Chardonnay</strain>
        <tissue evidence="2">Leaf</tissue>
    </source>
</reference>
<name>A0A438I067_VITVI</name>
<feature type="region of interest" description="Disordered" evidence="1">
    <location>
        <begin position="257"/>
        <end position="303"/>
    </location>
</feature>
<evidence type="ECO:0000256" key="1">
    <source>
        <dbReference type="SAM" id="MobiDB-lite"/>
    </source>
</evidence>
<gene>
    <name evidence="2" type="ORF">CK203_035866</name>
</gene>
<feature type="compositionally biased region" description="Basic and acidic residues" evidence="1">
    <location>
        <begin position="262"/>
        <end position="294"/>
    </location>
</feature>
<feature type="compositionally biased region" description="Basic residues" evidence="1">
    <location>
        <begin position="473"/>
        <end position="485"/>
    </location>
</feature>
<protein>
    <submittedName>
        <fullName evidence="2">Uncharacterized protein</fullName>
    </submittedName>
</protein>
<dbReference type="Proteomes" id="UP000288805">
    <property type="component" value="Unassembled WGS sequence"/>
</dbReference>
<organism evidence="2 3">
    <name type="scientific">Vitis vinifera</name>
    <name type="common">Grape</name>
    <dbReference type="NCBI Taxonomy" id="29760"/>
    <lineage>
        <taxon>Eukaryota</taxon>
        <taxon>Viridiplantae</taxon>
        <taxon>Streptophyta</taxon>
        <taxon>Embryophyta</taxon>
        <taxon>Tracheophyta</taxon>
        <taxon>Spermatophyta</taxon>
        <taxon>Magnoliopsida</taxon>
        <taxon>eudicotyledons</taxon>
        <taxon>Gunneridae</taxon>
        <taxon>Pentapetalae</taxon>
        <taxon>rosids</taxon>
        <taxon>Vitales</taxon>
        <taxon>Vitaceae</taxon>
        <taxon>Viteae</taxon>
        <taxon>Vitis</taxon>
    </lineage>
</organism>
<sequence length="602" mass="65272">MRENGAGRFIFCKVVTAEKKSFSLVFPEGEGIHGGWLILAENLRALGVVPFSEEKVEPKAVFGNSRKAESGMNGGERMSYASVVKKNECLEEEAIWLQIGEGAVQGREEKLRRCLVGKFEEGPLLGSEDVLEAEEVLTRGSRRFRERLISLERWYHETGCLVQEEAYKEAWVRVLGLPLHLWSREVLIKIGDCCGGFLEVDEGAENAVQMQWARILVRSSGRRLPGSLQLVIGSICYSIQLWWEILPKFSVVVPRSYSEGSPESKVRGDIGGDPRASKGVEKDLGQEQTGKEDVSSSGGKSGCLGEGVDSHLQKVVAGGDVFGGGGRRACLEMTGDFKGASGPVGEGPIGSQQGKRGVGPVFKLREGLGWAHFGGPPILSEGDSLGEENPLGLIAGDDRAAATVPMEWIDPPEAWNSGADEALQAEAARYSSFPCPLMSRGARVFSSSSISCRKRAAKGYRGVRASYSSPPSCRKRTASGSRRRGCGSATAMEGVDGDISPLNMTVGGTESEEDWKSSCLAQFSDFLGMPTTGCEEEILNMLKRWIMRKDQKNQRIGAKRAKVETSKSVRELKRLECSINFKSSGHGRALFRESGGSVTEGK</sequence>
<evidence type="ECO:0000313" key="3">
    <source>
        <dbReference type="Proteomes" id="UP000288805"/>
    </source>
</evidence>
<dbReference type="PANTHER" id="PTHR34427:SF5">
    <property type="entry name" value="DUF4283 DOMAIN-CONTAINING PROTEIN"/>
    <property type="match status" value="1"/>
</dbReference>
<dbReference type="EMBL" id="QGNW01000158">
    <property type="protein sequence ID" value="RVW90109.1"/>
    <property type="molecule type" value="Genomic_DNA"/>
</dbReference>
<comment type="caution">
    <text evidence="2">The sequence shown here is derived from an EMBL/GenBank/DDBJ whole genome shotgun (WGS) entry which is preliminary data.</text>
</comment>